<reference evidence="3 8" key="5">
    <citation type="submission" date="2019-12" db="EMBL/GenBank/DDBJ databases">
        <authorList>
            <consortium name="GenomeTrakr network: Whole genome sequencing for foodborne pathogen traceback"/>
        </authorList>
    </citation>
    <scope>NUCLEOTIDE SEQUENCE [LARGE SCALE GENOMIC DNA]</scope>
    <source>
        <strain evidence="3 8">PSU-2243</strain>
    </source>
</reference>
<dbReference type="Pfam" id="PF03869">
    <property type="entry name" value="Arc"/>
    <property type="match status" value="1"/>
</dbReference>
<reference evidence="2 7" key="2">
    <citation type="submission" date="2018-10" db="EMBL/GenBank/DDBJ databases">
        <authorList>
            <consortium name="NARMS: The National Antimicrobial Resistance Monitoring System"/>
        </authorList>
    </citation>
    <scope>NUCLEOTIDE SEQUENCE [LARGE SCALE GENOMIC DNA]</scope>
    <source>
        <strain evidence="2 7">CVM N17EC1330</strain>
    </source>
</reference>
<dbReference type="EMBL" id="DABERK010000027">
    <property type="protein sequence ID" value="HAI5334056.1"/>
    <property type="molecule type" value="Genomic_DNA"/>
</dbReference>
<dbReference type="AlphaFoldDB" id="A0A2U2V9B4"/>
<evidence type="ECO:0000313" key="6">
    <source>
        <dbReference type="Proteomes" id="UP000321299"/>
    </source>
</evidence>
<keyword evidence="4" id="KW-0238">DNA-binding</keyword>
<feature type="domain" description="Arc-like DNA binding" evidence="1">
    <location>
        <begin position="4"/>
        <end position="49"/>
    </location>
</feature>
<dbReference type="SUPFAM" id="SSF47598">
    <property type="entry name" value="Ribbon-helix-helix"/>
    <property type="match status" value="1"/>
</dbReference>
<reference evidence="5 6" key="4">
    <citation type="submission" date="2019-08" db="EMBL/GenBank/DDBJ databases">
        <authorList>
            <person name="Chen F.-J."/>
            <person name="Wu H.-C."/>
            <person name="Liao Y.-C."/>
            <person name="Kuo S.-C."/>
        </authorList>
    </citation>
    <scope>NUCLEOTIDE SEQUENCE [LARGE SCALE GENOMIC DNA]</scope>
    <source>
        <strain evidence="5 6">NCYU-26-73</strain>
    </source>
</reference>
<dbReference type="EMBL" id="AAAGZE010000088">
    <property type="protein sequence ID" value="EAC1534788.1"/>
    <property type="molecule type" value="Genomic_DNA"/>
</dbReference>
<dbReference type="RefSeq" id="WP_001161119.1">
    <property type="nucleotide sequence ID" value="NZ_BLCW01000220.1"/>
</dbReference>
<name>A0A2U2V9B4_ECOLX</name>
<reference evidence="4" key="6">
    <citation type="submission" date="2020-03" db="EMBL/GenBank/DDBJ databases">
        <authorList>
            <consortium name="NCBI Pathogen Detection Project"/>
        </authorList>
    </citation>
    <scope>NUCLEOTIDE SEQUENCE</scope>
    <source>
        <strain evidence="4">AMC_487</strain>
    </source>
</reference>
<reference evidence="4" key="1">
    <citation type="journal article" date="2018" name="Genome Biol.">
        <title>SKESA: strategic k-mer extension for scrupulous assemblies.</title>
        <authorList>
            <person name="Souvorov A."/>
            <person name="Agarwala R."/>
            <person name="Lipman D.J."/>
        </authorList>
    </citation>
    <scope>NUCLEOTIDE SEQUENCE [LARGE SCALE GENOMIC DNA]</scope>
    <source>
        <strain evidence="4">AMC_487</strain>
    </source>
</reference>
<evidence type="ECO:0000259" key="1">
    <source>
        <dbReference type="Pfam" id="PF03869"/>
    </source>
</evidence>
<evidence type="ECO:0000313" key="7">
    <source>
        <dbReference type="Proteomes" id="UP000382540"/>
    </source>
</evidence>
<dbReference type="Proteomes" id="UP000531813">
    <property type="component" value="Unassembled WGS sequence"/>
</dbReference>
<evidence type="ECO:0000313" key="4">
    <source>
        <dbReference type="EMBL" id="HAI5334056.1"/>
    </source>
</evidence>
<evidence type="ECO:0000313" key="8">
    <source>
        <dbReference type="Proteomes" id="UP000531813"/>
    </source>
</evidence>
<dbReference type="Proteomes" id="UP000382540">
    <property type="component" value="Unassembled WGS sequence"/>
</dbReference>
<dbReference type="EMBL" id="CP042615">
    <property type="protein sequence ID" value="QED74158.1"/>
    <property type="molecule type" value="Genomic_DNA"/>
</dbReference>
<evidence type="ECO:0000313" key="3">
    <source>
        <dbReference type="EMBL" id="EFH5892839.1"/>
    </source>
</evidence>
<gene>
    <name evidence="2" type="ORF">D9J61_22625</name>
    <name evidence="5" type="ORF">FTV93_10145</name>
    <name evidence="3" type="ORF">GOP25_11405</name>
    <name evidence="4" type="ORF">HJQ60_004106</name>
</gene>
<dbReference type="GO" id="GO:0043565">
    <property type="term" value="F:sequence-specific DNA binding"/>
    <property type="evidence" value="ECO:0007669"/>
    <property type="project" value="UniProtKB-ARBA"/>
</dbReference>
<dbReference type="InterPro" id="IPR013321">
    <property type="entry name" value="Arc_rbn_hlx_hlx"/>
</dbReference>
<dbReference type="InterPro" id="IPR005569">
    <property type="entry name" value="Arc_DNA-bd_dom"/>
</dbReference>
<accession>A0A2U2V9B4</accession>
<dbReference type="Proteomes" id="UP000321299">
    <property type="component" value="Chromosome"/>
</dbReference>
<dbReference type="EMBL" id="AASWIS010000010">
    <property type="protein sequence ID" value="EFH5892839.1"/>
    <property type="molecule type" value="Genomic_DNA"/>
</dbReference>
<dbReference type="GeneID" id="89520142"/>
<evidence type="ECO:0000313" key="5">
    <source>
        <dbReference type="EMBL" id="QED74158.1"/>
    </source>
</evidence>
<reference evidence="5 6" key="3">
    <citation type="submission" date="2019-08" db="EMBL/GenBank/DDBJ databases">
        <title>Plasmid- and chromosome-located mcr-3 in mcr-1-positive Escherichia coli from diseased swine, Taiwan.</title>
        <authorList>
            <person name="Hsu C.-Y."/>
            <person name="Huang W.-C."/>
            <person name="Lauderdale T.-L."/>
        </authorList>
    </citation>
    <scope>NUCLEOTIDE SEQUENCE [LARGE SCALE GENOMIC DNA]</scope>
    <source>
        <strain evidence="5 6">NCYU-26-73</strain>
    </source>
</reference>
<dbReference type="Gene3D" id="1.10.1220.10">
    <property type="entry name" value="Met repressor-like"/>
    <property type="match status" value="1"/>
</dbReference>
<protein>
    <submittedName>
        <fullName evidence="4">Arc family DNA-binding protein</fullName>
    </submittedName>
</protein>
<organism evidence="4">
    <name type="scientific">Escherichia coli</name>
    <dbReference type="NCBI Taxonomy" id="562"/>
    <lineage>
        <taxon>Bacteria</taxon>
        <taxon>Pseudomonadati</taxon>
        <taxon>Pseudomonadota</taxon>
        <taxon>Gammaproteobacteria</taxon>
        <taxon>Enterobacterales</taxon>
        <taxon>Enterobacteriaceae</taxon>
        <taxon>Escherichia</taxon>
    </lineage>
</organism>
<evidence type="ECO:0000313" key="2">
    <source>
        <dbReference type="EMBL" id="EAC1534788.1"/>
    </source>
</evidence>
<dbReference type="Proteomes" id="UP000845800">
    <property type="component" value="Unassembled WGS sequence"/>
</dbReference>
<proteinExistence type="predicted"/>
<sequence length="52" mass="6086">MQGARKMPQFNLRWPKEVLDLVRKVAEENGRSVNSEIYKRVLDSLKREGITV</sequence>
<dbReference type="GO" id="GO:0006355">
    <property type="term" value="P:regulation of DNA-templated transcription"/>
    <property type="evidence" value="ECO:0007669"/>
    <property type="project" value="InterPro"/>
</dbReference>
<dbReference type="InterPro" id="IPR010985">
    <property type="entry name" value="Ribbon_hlx_hlx"/>
</dbReference>